<proteinExistence type="predicted"/>
<sequence>MSAIRVANTLSAVGESVRRIDRRIEVHLADAHATFVPQIGERAPTSVEPSVRAFTLQPNGKQNTHTEKNDMDGCDAVSAAASWLVANN</sequence>
<dbReference type="WBParaSite" id="TCNE_0001178101-mRNA-1">
    <property type="protein sequence ID" value="TCNE_0001178101-mRNA-1"/>
    <property type="gene ID" value="TCNE_0001178101"/>
</dbReference>
<gene>
    <name evidence="1" type="ORF">TCNE_LOCUS11781</name>
</gene>
<evidence type="ECO:0000313" key="1">
    <source>
        <dbReference type="EMBL" id="VDM43102.1"/>
    </source>
</evidence>
<dbReference type="EMBL" id="UYWY01020986">
    <property type="protein sequence ID" value="VDM43102.1"/>
    <property type="molecule type" value="Genomic_DNA"/>
</dbReference>
<dbReference type="Proteomes" id="UP000050794">
    <property type="component" value="Unassembled WGS sequence"/>
</dbReference>
<reference evidence="1 2" key="2">
    <citation type="submission" date="2018-11" db="EMBL/GenBank/DDBJ databases">
        <authorList>
            <consortium name="Pathogen Informatics"/>
        </authorList>
    </citation>
    <scope>NUCLEOTIDE SEQUENCE [LARGE SCALE GENOMIC DNA]</scope>
</reference>
<organism evidence="2 3">
    <name type="scientific">Toxocara canis</name>
    <name type="common">Canine roundworm</name>
    <dbReference type="NCBI Taxonomy" id="6265"/>
    <lineage>
        <taxon>Eukaryota</taxon>
        <taxon>Metazoa</taxon>
        <taxon>Ecdysozoa</taxon>
        <taxon>Nematoda</taxon>
        <taxon>Chromadorea</taxon>
        <taxon>Rhabditida</taxon>
        <taxon>Spirurina</taxon>
        <taxon>Ascaridomorpha</taxon>
        <taxon>Ascaridoidea</taxon>
        <taxon>Toxocaridae</taxon>
        <taxon>Toxocara</taxon>
    </lineage>
</organism>
<accession>A0A183UTG1</accession>
<keyword evidence="2" id="KW-1185">Reference proteome</keyword>
<evidence type="ECO:0000313" key="2">
    <source>
        <dbReference type="Proteomes" id="UP000050794"/>
    </source>
</evidence>
<dbReference type="AlphaFoldDB" id="A0A183UTG1"/>
<reference evidence="3" key="1">
    <citation type="submission" date="2016-06" db="UniProtKB">
        <authorList>
            <consortium name="WormBaseParasite"/>
        </authorList>
    </citation>
    <scope>IDENTIFICATION</scope>
</reference>
<name>A0A183UTG1_TOXCA</name>
<protein>
    <submittedName>
        <fullName evidence="3">Cysteine protease</fullName>
    </submittedName>
</protein>
<evidence type="ECO:0000313" key="3">
    <source>
        <dbReference type="WBParaSite" id="TCNE_0001178101-mRNA-1"/>
    </source>
</evidence>